<organism evidence="4 5">
    <name type="scientific">Priapulus caudatus</name>
    <name type="common">Priapulid worm</name>
    <dbReference type="NCBI Taxonomy" id="37621"/>
    <lineage>
        <taxon>Eukaryota</taxon>
        <taxon>Metazoa</taxon>
        <taxon>Ecdysozoa</taxon>
        <taxon>Scalidophora</taxon>
        <taxon>Priapulida</taxon>
        <taxon>Priapulimorpha</taxon>
        <taxon>Priapulimorphida</taxon>
        <taxon>Priapulidae</taxon>
        <taxon>Priapulus</taxon>
    </lineage>
</organism>
<feature type="domain" description="GH3 middle" evidence="2">
    <location>
        <begin position="423"/>
        <end position="495"/>
    </location>
</feature>
<keyword evidence="1" id="KW-0812">Transmembrane</keyword>
<feature type="transmembrane region" description="Helical" evidence="1">
    <location>
        <begin position="40"/>
        <end position="59"/>
    </location>
</feature>
<dbReference type="PANTHER" id="PTHR31901">
    <property type="entry name" value="GH3 DOMAIN-CONTAINING PROTEIN"/>
    <property type="match status" value="1"/>
</dbReference>
<feature type="domain" description="GH3 C-terminal" evidence="3">
    <location>
        <begin position="513"/>
        <end position="635"/>
    </location>
</feature>
<dbReference type="RefSeq" id="XP_014669668.1">
    <property type="nucleotide sequence ID" value="XM_014814182.1"/>
</dbReference>
<dbReference type="Pfam" id="PF23572">
    <property type="entry name" value="GH3_C"/>
    <property type="match status" value="1"/>
</dbReference>
<feature type="transmembrane region" description="Helical" evidence="1">
    <location>
        <begin position="71"/>
        <end position="91"/>
    </location>
</feature>
<reference evidence="5" key="1">
    <citation type="submission" date="2025-08" db="UniProtKB">
        <authorList>
            <consortium name="RefSeq"/>
        </authorList>
    </citation>
    <scope>IDENTIFICATION</scope>
</reference>
<dbReference type="InterPro" id="IPR004993">
    <property type="entry name" value="GH3"/>
</dbReference>
<name>A0ABM1EBU7_PRICU</name>
<dbReference type="Pfam" id="PF23571">
    <property type="entry name" value="GH3_M"/>
    <property type="match status" value="1"/>
</dbReference>
<keyword evidence="1" id="KW-0472">Membrane</keyword>
<evidence type="ECO:0000256" key="1">
    <source>
        <dbReference type="SAM" id="Phobius"/>
    </source>
</evidence>
<dbReference type="Proteomes" id="UP000695022">
    <property type="component" value="Unplaced"/>
</dbReference>
<evidence type="ECO:0000313" key="4">
    <source>
        <dbReference type="Proteomes" id="UP000695022"/>
    </source>
</evidence>
<dbReference type="InterPro" id="IPR055378">
    <property type="entry name" value="GH3_C"/>
</dbReference>
<dbReference type="GeneID" id="106810739"/>
<proteinExistence type="predicted"/>
<keyword evidence="4" id="KW-1185">Reference proteome</keyword>
<evidence type="ECO:0000259" key="2">
    <source>
        <dbReference type="Pfam" id="PF23571"/>
    </source>
</evidence>
<dbReference type="PANTHER" id="PTHR31901:SF9">
    <property type="entry name" value="GH3 DOMAIN-CONTAINING PROTEIN"/>
    <property type="match status" value="1"/>
</dbReference>
<sequence length="648" mass="74081">MAVSLRRVFAAGVVFLLLAYYQFVYNVFNLEHNLGFFSRLWSALWGIIFSVLAAMAFDMSRMSPASEAHTWLSAITQYSFIVVSMCMGQFAKRRLDQDSIRTKEVQDEMLRNILKKRSQTEWGKNHNFASISTREEYVKKQALTTYPDYKDSIDRVMKGEVGILLPEKPFYFGVTSSTSSGFSKVLPIDLAAFKSIVYTLMAYMGTVLPKFPPIRSLGRSIRLFIMPRFRYTEAGIVMGPMSGMPRTFYVDLYLRTTTTPLEAMDISNEQQMLYLHLLFALKDKHASKIETGFSSMVQTFGLCLEEKWPQLVEDIRKGSITPDLNIDEGIRWKLINEYMKPDPMRADEIEREIKKGFDGIFKRLWPSLSVIVAATSGTFAMYAERLLRSYARGCTIYSPVYGSTEAMVGVNLDPNRKAGDERYTMMPTVAFFEFIPIEHIGEEQPKTLFIDQVKAGEKYELVASTLCALYRFRIGDVIEVVDFMNRLPIICFKYRTGQLLSVHGEKTSEDAFYQAMINTVKQWSTVTLKDYSCAESVLDEQGNRDASTHVAPYYIVFIELVGGDDVKLTEKQKAMLDDNLQLETYPYASFRRKDAIGPMKVNIVTPGTFEAFRDYIIHHSGASINQLKVPRALRRPDYIEFMKGRIAP</sequence>
<evidence type="ECO:0000259" key="3">
    <source>
        <dbReference type="Pfam" id="PF23572"/>
    </source>
</evidence>
<protein>
    <submittedName>
        <fullName evidence="5">Probable indole-3-acetic acid-amido synthetase GH3.9</fullName>
    </submittedName>
</protein>
<gene>
    <name evidence="5" type="primary">LOC106810739</name>
</gene>
<accession>A0ABM1EBU7</accession>
<dbReference type="InterPro" id="IPR055377">
    <property type="entry name" value="GH3_M"/>
</dbReference>
<feature type="transmembrane region" description="Helical" evidence="1">
    <location>
        <begin position="7"/>
        <end position="28"/>
    </location>
</feature>
<dbReference type="Pfam" id="PF03321">
    <property type="entry name" value="GH3"/>
    <property type="match status" value="1"/>
</dbReference>
<keyword evidence="1" id="KW-1133">Transmembrane helix</keyword>
<evidence type="ECO:0000313" key="5">
    <source>
        <dbReference type="RefSeq" id="XP_014669668.1"/>
    </source>
</evidence>